<gene>
    <name evidence="8" type="ORF">BDP27DRAFT_1370461</name>
</gene>
<dbReference type="EMBL" id="JADNRY010000240">
    <property type="protein sequence ID" value="KAF9060501.1"/>
    <property type="molecule type" value="Genomic_DNA"/>
</dbReference>
<dbReference type="InterPro" id="IPR051694">
    <property type="entry name" value="Immunoregulatory_rcpt-like"/>
</dbReference>
<feature type="signal peptide" evidence="7">
    <location>
        <begin position="1"/>
        <end position="20"/>
    </location>
</feature>
<comment type="subcellular location">
    <subcellularLocation>
        <location evidence="1">Membrane</location>
        <topology evidence="1">Single-pass membrane protein</topology>
    </subcellularLocation>
</comment>
<evidence type="ECO:0000256" key="5">
    <source>
        <dbReference type="SAM" id="MobiDB-lite"/>
    </source>
</evidence>
<evidence type="ECO:0000256" key="6">
    <source>
        <dbReference type="SAM" id="Phobius"/>
    </source>
</evidence>
<evidence type="ECO:0000313" key="9">
    <source>
        <dbReference type="Proteomes" id="UP000772434"/>
    </source>
</evidence>
<dbReference type="PANTHER" id="PTHR15549">
    <property type="entry name" value="PAIRED IMMUNOGLOBULIN-LIKE TYPE 2 RECEPTOR"/>
    <property type="match status" value="1"/>
</dbReference>
<feature type="region of interest" description="Disordered" evidence="5">
    <location>
        <begin position="117"/>
        <end position="166"/>
    </location>
</feature>
<accession>A0A9P5P8Z7</accession>
<evidence type="ECO:0000313" key="8">
    <source>
        <dbReference type="EMBL" id="KAF9060501.1"/>
    </source>
</evidence>
<keyword evidence="2 6" id="KW-0812">Transmembrane</keyword>
<evidence type="ECO:0000256" key="2">
    <source>
        <dbReference type="ARBA" id="ARBA00022692"/>
    </source>
</evidence>
<reference evidence="8" key="1">
    <citation type="submission" date="2020-11" db="EMBL/GenBank/DDBJ databases">
        <authorList>
            <consortium name="DOE Joint Genome Institute"/>
            <person name="Ahrendt S."/>
            <person name="Riley R."/>
            <person name="Andreopoulos W."/>
            <person name="Labutti K."/>
            <person name="Pangilinan J."/>
            <person name="Ruiz-Duenas F.J."/>
            <person name="Barrasa J.M."/>
            <person name="Sanchez-Garcia M."/>
            <person name="Camarero S."/>
            <person name="Miyauchi S."/>
            <person name="Serrano A."/>
            <person name="Linde D."/>
            <person name="Babiker R."/>
            <person name="Drula E."/>
            <person name="Ayuso-Fernandez I."/>
            <person name="Pacheco R."/>
            <person name="Padilla G."/>
            <person name="Ferreira P."/>
            <person name="Barriuso J."/>
            <person name="Kellner H."/>
            <person name="Castanera R."/>
            <person name="Alfaro M."/>
            <person name="Ramirez L."/>
            <person name="Pisabarro A.G."/>
            <person name="Kuo A."/>
            <person name="Tritt A."/>
            <person name="Lipzen A."/>
            <person name="He G."/>
            <person name="Yan M."/>
            <person name="Ng V."/>
            <person name="Cullen D."/>
            <person name="Martin F."/>
            <person name="Rosso M.-N."/>
            <person name="Henrissat B."/>
            <person name="Hibbett D."/>
            <person name="Martinez A.T."/>
            <person name="Grigoriev I.V."/>
        </authorList>
    </citation>
    <scope>NUCLEOTIDE SEQUENCE</scope>
    <source>
        <strain evidence="8">AH 40177</strain>
    </source>
</reference>
<feature type="transmembrane region" description="Helical" evidence="6">
    <location>
        <begin position="478"/>
        <end position="499"/>
    </location>
</feature>
<dbReference type="GO" id="GO:0016020">
    <property type="term" value="C:membrane"/>
    <property type="evidence" value="ECO:0007669"/>
    <property type="project" value="UniProtKB-SubCell"/>
</dbReference>
<feature type="region of interest" description="Disordered" evidence="5">
    <location>
        <begin position="505"/>
        <end position="552"/>
    </location>
</feature>
<dbReference type="PANTHER" id="PTHR15549:SF26">
    <property type="entry name" value="AXIAL BUDDING PATTERN PROTEIN 2-RELATED"/>
    <property type="match status" value="1"/>
</dbReference>
<feature type="compositionally biased region" description="Low complexity" evidence="5">
    <location>
        <begin position="431"/>
        <end position="453"/>
    </location>
</feature>
<proteinExistence type="predicted"/>
<protein>
    <submittedName>
        <fullName evidence="8">Uncharacterized protein</fullName>
    </submittedName>
</protein>
<evidence type="ECO:0000256" key="3">
    <source>
        <dbReference type="ARBA" id="ARBA00022989"/>
    </source>
</evidence>
<dbReference type="GO" id="GO:0071944">
    <property type="term" value="C:cell periphery"/>
    <property type="evidence" value="ECO:0007669"/>
    <property type="project" value="UniProtKB-ARBA"/>
</dbReference>
<keyword evidence="3 6" id="KW-1133">Transmembrane helix</keyword>
<name>A0A9P5P8Z7_9AGAR</name>
<organism evidence="8 9">
    <name type="scientific">Rhodocollybia butyracea</name>
    <dbReference type="NCBI Taxonomy" id="206335"/>
    <lineage>
        <taxon>Eukaryota</taxon>
        <taxon>Fungi</taxon>
        <taxon>Dikarya</taxon>
        <taxon>Basidiomycota</taxon>
        <taxon>Agaricomycotina</taxon>
        <taxon>Agaricomycetes</taxon>
        <taxon>Agaricomycetidae</taxon>
        <taxon>Agaricales</taxon>
        <taxon>Marasmiineae</taxon>
        <taxon>Omphalotaceae</taxon>
        <taxon>Rhodocollybia</taxon>
    </lineage>
</organism>
<comment type="caution">
    <text evidence="8">The sequence shown here is derived from an EMBL/GenBank/DDBJ whole genome shotgun (WGS) entry which is preliminary data.</text>
</comment>
<feature type="region of interest" description="Disordered" evidence="5">
    <location>
        <begin position="429"/>
        <end position="470"/>
    </location>
</feature>
<feature type="transmembrane region" description="Helical" evidence="6">
    <location>
        <begin position="165"/>
        <end position="186"/>
    </location>
</feature>
<evidence type="ECO:0000256" key="4">
    <source>
        <dbReference type="ARBA" id="ARBA00023136"/>
    </source>
</evidence>
<evidence type="ECO:0000256" key="7">
    <source>
        <dbReference type="SAM" id="SignalP"/>
    </source>
</evidence>
<keyword evidence="7" id="KW-0732">Signal</keyword>
<keyword evidence="9" id="KW-1185">Reference proteome</keyword>
<evidence type="ECO:0000256" key="1">
    <source>
        <dbReference type="ARBA" id="ARBA00004167"/>
    </source>
</evidence>
<sequence>MAYLVPKLLLMIVWTGYIYCQSITVEVNVADDEQFWPDPFELDGVGDNGAVTTYIQPVTNTIGGDSEFPVLISGTDTLIVSASGFQYDDKSTFTDEGDVTAVVLAVVTTVSTSAFTSASTTSSSFPDSTSLTKSLTPMPVPSPSPTRTDAPKSVPKQPSKGSAKAVEGGVGGAIIFILILITGWLVRTRRKRQSSVQQSMSSFDPASSRNTSATLSDPSSMAKMTVKVVGYKQSEMKEQECARRDAQEELRISLEALNQAGGGHEEEDTLIRQEISGLIERIQRMEEVSSKYLRCRWSGMHYNKHPGTDITVYRITLEINTAIEGFIFSGPLSLVGVAEDGSMTTYFQTVPVPLLFPTTTSSDWIPITLVASASGFQIHDNIDELTVFCNPVGAASENCQLVQGGSTITMVGDVVATILPVENADPTTALTSPSKMSASATSTSAPSALPHASISPAPSVTGTSTQSGAKKSKKSVEAIAGGVGGAIIFFVILLTLWLVRSRRRRQSRRSQEDISPFPSSLGPLSMISGPMKTISSNQSGRRDRERARMDAQEELRVTREALHRTSGGREGETALRQQVFVKELFHNNYQAFFPGLAWRMGGQPKEVQRGRLKVERLLNDIHISLGRERTPDVATDREALGFGTNLEVGNSSVHGHCTTFMRVIQETAWRSDTMIDFATAIQLHWKVGDESMLNSVILNPPFYISIMRISSAYLVFLVAYVANAAPLVNVTSVQSPAVSTRALTAAQLHHSEPGSAATSSEFIATIISPTADRQLGQAGSRGPPPIFQENIDNSVKLAMKKGDWRA</sequence>
<dbReference type="Proteomes" id="UP000772434">
    <property type="component" value="Unassembled WGS sequence"/>
</dbReference>
<feature type="region of interest" description="Disordered" evidence="5">
    <location>
        <begin position="195"/>
        <end position="218"/>
    </location>
</feature>
<feature type="compositionally biased region" description="Basic and acidic residues" evidence="5">
    <location>
        <begin position="540"/>
        <end position="552"/>
    </location>
</feature>
<feature type="compositionally biased region" description="Low complexity" evidence="5">
    <location>
        <begin position="117"/>
        <end position="132"/>
    </location>
</feature>
<feature type="compositionally biased region" description="Polar residues" evidence="5">
    <location>
        <begin position="456"/>
        <end position="469"/>
    </location>
</feature>
<keyword evidence="4 6" id="KW-0472">Membrane</keyword>
<feature type="chain" id="PRO_5040497604" evidence="7">
    <location>
        <begin position="21"/>
        <end position="806"/>
    </location>
</feature>
<dbReference type="AlphaFoldDB" id="A0A9P5P8Z7"/>